<feature type="compositionally biased region" description="Low complexity" evidence="1">
    <location>
        <begin position="9"/>
        <end position="23"/>
    </location>
</feature>
<sequence>MDRFVVRLSATPTQSTSTPTISAGIDTPPPSPAEQPPEKKKKSSFELKVAPPKRDTSVDWRSRVTLSDNDVVGFINSQEEFENLYSEGPPTPSSSSTFPMPSRKTESPLFTVRMAIFNYLQTTHPLVEFNYSTMESTSQYKDLMTVWSTHFKKYGKSDAWKAACPPGFTIIHDNQQVGVKFDGGRLFYKVKKEGEKFNWKDLSGSKCKSENCGDQKMLDVFCRKHAIVKREILLIRDVTNLEKVNIAIVFPPVRKGKFDDLQINTILWGPVYKRTSIQKYVTNSPTAWFVIEKRLEYLSEESVAMFQSLQIQMSLMVSLHNSVTTEPAEQIHFINCDITTKAGNLAELKKGLELNNMGFKIGENNNSLNFEHSPHLPTNFNNTFPFVYVGDNQEGGFRFGEDHAVLRNSVLKSSRGHATQITTMEGVDPKNIYDVFQSNPTTSTKEEILKKSLEVETLGHQSVLVAQMMGMKSVHGNNVYNLAEKFTHFDNGWDGAIFNDLVVMMTGKEIIVKKDKLQTVPTNVKYMVPIYKTEMVGKKERQVLDVDKMKKVGVQKKVYGKVVITWI</sequence>
<dbReference type="EMBL" id="LNIX01000007">
    <property type="protein sequence ID" value="OXA52227.1"/>
    <property type="molecule type" value="Genomic_DNA"/>
</dbReference>
<name>A0A226E5I5_FOLCA</name>
<feature type="compositionally biased region" description="Low complexity" evidence="1">
    <location>
        <begin position="93"/>
        <end position="102"/>
    </location>
</feature>
<evidence type="ECO:0000313" key="3">
    <source>
        <dbReference type="Proteomes" id="UP000198287"/>
    </source>
</evidence>
<organism evidence="2 3">
    <name type="scientific">Folsomia candida</name>
    <name type="common">Springtail</name>
    <dbReference type="NCBI Taxonomy" id="158441"/>
    <lineage>
        <taxon>Eukaryota</taxon>
        <taxon>Metazoa</taxon>
        <taxon>Ecdysozoa</taxon>
        <taxon>Arthropoda</taxon>
        <taxon>Hexapoda</taxon>
        <taxon>Collembola</taxon>
        <taxon>Entomobryomorpha</taxon>
        <taxon>Isotomoidea</taxon>
        <taxon>Isotomidae</taxon>
        <taxon>Proisotominae</taxon>
        <taxon>Folsomia</taxon>
    </lineage>
</organism>
<keyword evidence="3" id="KW-1185">Reference proteome</keyword>
<comment type="caution">
    <text evidence="2">The sequence shown here is derived from an EMBL/GenBank/DDBJ whole genome shotgun (WGS) entry which is preliminary data.</text>
</comment>
<evidence type="ECO:0000313" key="2">
    <source>
        <dbReference type="EMBL" id="OXA52227.1"/>
    </source>
</evidence>
<accession>A0A226E5I5</accession>
<dbReference type="OrthoDB" id="18451at2759"/>
<reference evidence="2 3" key="1">
    <citation type="submission" date="2015-12" db="EMBL/GenBank/DDBJ databases">
        <title>The genome of Folsomia candida.</title>
        <authorList>
            <person name="Faddeeva A."/>
            <person name="Derks M.F."/>
            <person name="Anvar Y."/>
            <person name="Smit S."/>
            <person name="Van Straalen N."/>
            <person name="Roelofs D."/>
        </authorList>
    </citation>
    <scope>NUCLEOTIDE SEQUENCE [LARGE SCALE GENOMIC DNA]</scope>
    <source>
        <strain evidence="2 3">VU population</strain>
        <tissue evidence="2">Whole body</tissue>
    </source>
</reference>
<gene>
    <name evidence="2" type="ORF">Fcan01_13633</name>
</gene>
<feature type="region of interest" description="Disordered" evidence="1">
    <location>
        <begin position="1"/>
        <end position="53"/>
    </location>
</feature>
<dbReference type="AlphaFoldDB" id="A0A226E5I5"/>
<evidence type="ECO:0000256" key="1">
    <source>
        <dbReference type="SAM" id="MobiDB-lite"/>
    </source>
</evidence>
<feature type="region of interest" description="Disordered" evidence="1">
    <location>
        <begin position="83"/>
        <end position="102"/>
    </location>
</feature>
<proteinExistence type="predicted"/>
<protein>
    <submittedName>
        <fullName evidence="2">Uncharacterized protein</fullName>
    </submittedName>
</protein>
<dbReference type="Proteomes" id="UP000198287">
    <property type="component" value="Unassembled WGS sequence"/>
</dbReference>